<evidence type="ECO:0000256" key="1">
    <source>
        <dbReference type="SAM" id="Phobius"/>
    </source>
</evidence>
<dbReference type="Proteomes" id="UP001207116">
    <property type="component" value="Unassembled WGS sequence"/>
</dbReference>
<evidence type="ECO:0000313" key="2">
    <source>
        <dbReference type="EMBL" id="MCX2718653.1"/>
    </source>
</evidence>
<name>A0AAE3MJD9_9FLAO</name>
<feature type="transmembrane region" description="Helical" evidence="1">
    <location>
        <begin position="6"/>
        <end position="28"/>
    </location>
</feature>
<protein>
    <submittedName>
        <fullName evidence="2">Uncharacterized protein</fullName>
    </submittedName>
</protein>
<keyword evidence="1" id="KW-1133">Transmembrane helix</keyword>
<reference evidence="2" key="1">
    <citation type="submission" date="2022-11" db="EMBL/GenBank/DDBJ databases">
        <title>The characterization of three novel Bacteroidetes species and genomic analysis of their roles in tidal elemental geochemical cycles.</title>
        <authorList>
            <person name="Ma K.-J."/>
        </authorList>
    </citation>
    <scope>NUCLEOTIDE SEQUENCE</scope>
    <source>
        <strain evidence="2">M415</strain>
    </source>
</reference>
<proteinExistence type="predicted"/>
<accession>A0AAE3MJD9</accession>
<comment type="caution">
    <text evidence="2">The sequence shown here is derived from an EMBL/GenBank/DDBJ whole genome shotgun (WGS) entry which is preliminary data.</text>
</comment>
<keyword evidence="1" id="KW-0812">Transmembrane</keyword>
<gene>
    <name evidence="2" type="ORF">OO016_03465</name>
</gene>
<evidence type="ECO:0000313" key="3">
    <source>
        <dbReference type="Proteomes" id="UP001207116"/>
    </source>
</evidence>
<keyword evidence="1" id="KW-0472">Membrane</keyword>
<sequence length="296" mass="34673">MKYIKYTIISFIVLDVLICLGGIIKYNIDLNSYINKKEPERSINNNPSFRDKTEVYVVGSFHFETDKIKRDDIYHYLDSISPSVILCESDSGTVNRMLKRTDFLNQLMSSFKKGNKVESFVSLKYIKHHPGSKVLPFEWEERDSYHSKHKILTKSGELLNSVIRLHRENILSGDRSSIVDEYLAINKEYQKIGGSAKVYDFNNETTDSIIRNRQLYVYKEIPEIAKERNELAAFKDFIPIHMEYWDKRNKAMAANIINQIKLNPNKKIAVLTGYSHRYYLIDELKKYQAELNFSVK</sequence>
<organism evidence="2 3">
    <name type="scientific">Lentiprolixibacter aurantiacus</name>
    <dbReference type="NCBI Taxonomy" id="2993939"/>
    <lineage>
        <taxon>Bacteria</taxon>
        <taxon>Pseudomonadati</taxon>
        <taxon>Bacteroidota</taxon>
        <taxon>Flavobacteriia</taxon>
        <taxon>Flavobacteriales</taxon>
        <taxon>Flavobacteriaceae</taxon>
        <taxon>Lentiprolixibacter</taxon>
    </lineage>
</organism>
<dbReference type="EMBL" id="JAPFQP010000001">
    <property type="protein sequence ID" value="MCX2718653.1"/>
    <property type="molecule type" value="Genomic_DNA"/>
</dbReference>
<dbReference type="AlphaFoldDB" id="A0AAE3MJD9"/>
<dbReference type="RefSeq" id="WP_266010866.1">
    <property type="nucleotide sequence ID" value="NZ_JAPFQP010000001.1"/>
</dbReference>
<keyword evidence="3" id="KW-1185">Reference proteome</keyword>